<keyword evidence="3" id="KW-1185">Reference proteome</keyword>
<reference evidence="2 3" key="1">
    <citation type="submission" date="2018-05" db="EMBL/GenBank/DDBJ databases">
        <authorList>
            <person name="Goeker M."/>
            <person name="Huntemann M."/>
            <person name="Clum A."/>
            <person name="Pillay M."/>
            <person name="Palaniappan K."/>
            <person name="Varghese N."/>
            <person name="Mikhailova N."/>
            <person name="Stamatis D."/>
            <person name="Reddy T."/>
            <person name="Daum C."/>
            <person name="Shapiro N."/>
            <person name="Ivanova N."/>
            <person name="Kyrpides N."/>
            <person name="Woyke T."/>
        </authorList>
    </citation>
    <scope>NUCLEOTIDE SEQUENCE [LARGE SCALE GENOMIC DNA]</scope>
    <source>
        <strain evidence="2 3">DSM 26524</strain>
    </source>
</reference>
<gene>
    <name evidence="2" type="ORF">C7383_12027</name>
</gene>
<proteinExistence type="predicted"/>
<feature type="signal peptide" evidence="1">
    <location>
        <begin position="1"/>
        <end position="29"/>
    </location>
</feature>
<accession>A0AB73SY05</accession>
<dbReference type="InterPro" id="IPR050490">
    <property type="entry name" value="Bact_solute-bd_prot1"/>
</dbReference>
<keyword evidence="1" id="KW-0732">Signal</keyword>
<name>A0AB73SY05_9FIRM</name>
<dbReference type="Pfam" id="PF01547">
    <property type="entry name" value="SBP_bac_1"/>
    <property type="match status" value="1"/>
</dbReference>
<dbReference type="PANTHER" id="PTHR43649">
    <property type="entry name" value="ARABINOSE-BINDING PROTEIN-RELATED"/>
    <property type="match status" value="1"/>
</dbReference>
<dbReference type="SUPFAM" id="SSF53850">
    <property type="entry name" value="Periplasmic binding protein-like II"/>
    <property type="match status" value="1"/>
</dbReference>
<comment type="caution">
    <text evidence="2">The sequence shown here is derived from an EMBL/GenBank/DDBJ whole genome shotgun (WGS) entry which is preliminary data.</text>
</comment>
<evidence type="ECO:0000313" key="3">
    <source>
        <dbReference type="Proteomes" id="UP000245412"/>
    </source>
</evidence>
<dbReference type="RefSeq" id="WP_109748606.1">
    <property type="nucleotide sequence ID" value="NZ_JANKBI010000021.1"/>
</dbReference>
<dbReference type="EMBL" id="QGGY01000020">
    <property type="protein sequence ID" value="PWJ72221.1"/>
    <property type="molecule type" value="Genomic_DNA"/>
</dbReference>
<feature type="chain" id="PRO_5044504132" evidence="1">
    <location>
        <begin position="30"/>
        <end position="433"/>
    </location>
</feature>
<sequence length="433" mass="48219">MYKRSKKIMAMVMSAAMVLSMTAVTRAEAADKKDNIEIRLASRWGGEEPLSVYFQQKIEEFNALDNGITIVGDHVTDEQQYLDKLSAQIGSGTQPEIFIEYGGTRIQDYVESGILLDLKPYLDADPEWRDSFLPLFDKWEFDDGVYGVPVMLYAIVLYSNTDVLKANGLEVPQTFEDLEKCCETLKANGINPFMLGEQSNFRAGHFLNNIALKTYGPDVVTKLADRTMPYDGEEMLGLYQTIKDFNDKGYFGDNAVGVDNNGEKAAFLSGESAFRYDGAWFVSEVNGSAVDGKVQVSAFPSINEEYKNVFQGGAGQGFSVTDTGDKEKNDAAIEVVKYLTSQDYYRGLEKASNGGIYPVKFESDPDTVIDDLTKQVKEVIEPATDYRDDMQNYDPETHMLNTVRTALQGLFVGNTPEQCGEEIVNAEEITEPQ</sequence>
<dbReference type="Proteomes" id="UP000245412">
    <property type="component" value="Unassembled WGS sequence"/>
</dbReference>
<organism evidence="2 3">
    <name type="scientific">Murimonas intestini</name>
    <dbReference type="NCBI Taxonomy" id="1337051"/>
    <lineage>
        <taxon>Bacteria</taxon>
        <taxon>Bacillati</taxon>
        <taxon>Bacillota</taxon>
        <taxon>Clostridia</taxon>
        <taxon>Lachnospirales</taxon>
        <taxon>Lachnospiraceae</taxon>
        <taxon>Murimonas</taxon>
    </lineage>
</organism>
<dbReference type="InterPro" id="IPR006059">
    <property type="entry name" value="SBP"/>
</dbReference>
<dbReference type="AlphaFoldDB" id="A0AB73SY05"/>
<evidence type="ECO:0000313" key="2">
    <source>
        <dbReference type="EMBL" id="PWJ72221.1"/>
    </source>
</evidence>
<protein>
    <submittedName>
        <fullName evidence="2">ABC-type glycerol-3-phosphate transport system substrate-binding protein</fullName>
    </submittedName>
</protein>
<evidence type="ECO:0000256" key="1">
    <source>
        <dbReference type="SAM" id="SignalP"/>
    </source>
</evidence>
<dbReference type="Gene3D" id="3.40.190.10">
    <property type="entry name" value="Periplasmic binding protein-like II"/>
    <property type="match status" value="2"/>
</dbReference>